<accession>A0A917QFI9</accession>
<comment type="caution">
    <text evidence="1">The sequence shown here is derived from an EMBL/GenBank/DDBJ whole genome shotgun (WGS) entry which is preliminary data.</text>
</comment>
<proteinExistence type="predicted"/>
<name>A0A917QFI9_9NOCA</name>
<reference evidence="1" key="2">
    <citation type="submission" date="2020-09" db="EMBL/GenBank/DDBJ databases">
        <authorList>
            <person name="Sun Q."/>
            <person name="Zhou Y."/>
        </authorList>
    </citation>
    <scope>NUCLEOTIDE SEQUENCE</scope>
    <source>
        <strain evidence="1">CGMCC 4.7278</strain>
    </source>
</reference>
<organism evidence="1 2">
    <name type="scientific">Nocardia camponoti</name>
    <dbReference type="NCBI Taxonomy" id="1616106"/>
    <lineage>
        <taxon>Bacteria</taxon>
        <taxon>Bacillati</taxon>
        <taxon>Actinomycetota</taxon>
        <taxon>Actinomycetes</taxon>
        <taxon>Mycobacteriales</taxon>
        <taxon>Nocardiaceae</taxon>
        <taxon>Nocardia</taxon>
    </lineage>
</organism>
<dbReference type="EMBL" id="BMMW01000002">
    <property type="protein sequence ID" value="GGK48234.1"/>
    <property type="molecule type" value="Genomic_DNA"/>
</dbReference>
<evidence type="ECO:0000313" key="2">
    <source>
        <dbReference type="Proteomes" id="UP000612956"/>
    </source>
</evidence>
<dbReference type="AlphaFoldDB" id="A0A917QFI9"/>
<keyword evidence="2" id="KW-1185">Reference proteome</keyword>
<dbReference type="Proteomes" id="UP000612956">
    <property type="component" value="Unassembled WGS sequence"/>
</dbReference>
<gene>
    <name evidence="1" type="ORF">GCM10011591_19470</name>
</gene>
<evidence type="ECO:0000313" key="1">
    <source>
        <dbReference type="EMBL" id="GGK48234.1"/>
    </source>
</evidence>
<protein>
    <submittedName>
        <fullName evidence="1">Uncharacterized protein</fullName>
    </submittedName>
</protein>
<reference evidence="1" key="1">
    <citation type="journal article" date="2014" name="Int. J. Syst. Evol. Microbiol.">
        <title>Complete genome sequence of Corynebacterium casei LMG S-19264T (=DSM 44701T), isolated from a smear-ripened cheese.</title>
        <authorList>
            <consortium name="US DOE Joint Genome Institute (JGI-PGF)"/>
            <person name="Walter F."/>
            <person name="Albersmeier A."/>
            <person name="Kalinowski J."/>
            <person name="Ruckert C."/>
        </authorList>
    </citation>
    <scope>NUCLEOTIDE SEQUENCE</scope>
    <source>
        <strain evidence="1">CGMCC 4.7278</strain>
    </source>
</reference>
<sequence>MTLAEPAMTSAERRAAVRTLVALFGLMNSVIEHNASGSSRSVAEHAVAARDLVGELVTDLLRPDRVGS</sequence>